<keyword evidence="11" id="KW-1185">Reference proteome</keyword>
<dbReference type="RefSeq" id="XP_005840182.1">
    <property type="nucleotide sequence ID" value="XM_005840125.1"/>
</dbReference>
<dbReference type="Proteomes" id="UP000011087">
    <property type="component" value="Unassembled WGS sequence"/>
</dbReference>
<evidence type="ECO:0000313" key="10">
    <source>
        <dbReference type="EnsemblProtists" id="EKX53202"/>
    </source>
</evidence>
<dbReference type="EnsemblProtists" id="EKX53202">
    <property type="protein sequence ID" value="EKX53202"/>
    <property type="gene ID" value="GUITHDRAFT_100912"/>
</dbReference>
<evidence type="ECO:0000256" key="1">
    <source>
        <dbReference type="ARBA" id="ARBA00004049"/>
    </source>
</evidence>
<evidence type="ECO:0000256" key="4">
    <source>
        <dbReference type="ARBA" id="ARBA00023125"/>
    </source>
</evidence>
<feature type="domain" description="RWP-RK" evidence="8">
    <location>
        <begin position="46"/>
        <end position="139"/>
    </location>
</feature>
<dbReference type="AlphaFoldDB" id="L1JXW7"/>
<keyword evidence="6" id="KW-0539">Nucleus</keyword>
<dbReference type="HOGENOM" id="CLU_092984_2_0_1"/>
<dbReference type="InterPro" id="IPR003035">
    <property type="entry name" value="RWP-RK_dom"/>
</dbReference>
<dbReference type="GO" id="GO:0003677">
    <property type="term" value="F:DNA binding"/>
    <property type="evidence" value="ECO:0007669"/>
    <property type="project" value="UniProtKB-KW"/>
</dbReference>
<dbReference type="PANTHER" id="PTHR46373">
    <property type="entry name" value="PROTEIN RKD4"/>
    <property type="match status" value="1"/>
</dbReference>
<dbReference type="PROSITE" id="PS51519">
    <property type="entry name" value="RWP_RK"/>
    <property type="match status" value="1"/>
</dbReference>
<evidence type="ECO:0000313" key="9">
    <source>
        <dbReference type="EMBL" id="EKX53202.1"/>
    </source>
</evidence>
<feature type="region of interest" description="Disordered" evidence="7">
    <location>
        <begin position="19"/>
        <end position="40"/>
    </location>
</feature>
<dbReference type="KEGG" id="gtt:GUITHDRAFT_100912"/>
<evidence type="ECO:0000256" key="7">
    <source>
        <dbReference type="SAM" id="MobiDB-lite"/>
    </source>
</evidence>
<gene>
    <name evidence="9" type="ORF">GUITHDRAFT_100912</name>
</gene>
<feature type="compositionally biased region" description="Low complexity" evidence="7">
    <location>
        <begin position="115"/>
        <end position="135"/>
    </location>
</feature>
<keyword evidence="4" id="KW-0238">DNA-binding</keyword>
<dbReference type="GeneID" id="17310059"/>
<evidence type="ECO:0000256" key="3">
    <source>
        <dbReference type="ARBA" id="ARBA00023054"/>
    </source>
</evidence>
<comment type="function">
    <text evidence="1">Putative transcription factor.</text>
</comment>
<name>L1JXW7_GUITC</name>
<dbReference type="PANTHER" id="PTHR46373:SF9">
    <property type="entry name" value="OS01G0246500 PROTEIN"/>
    <property type="match status" value="1"/>
</dbReference>
<keyword evidence="2" id="KW-0805">Transcription regulation</keyword>
<reference evidence="9 11" key="1">
    <citation type="journal article" date="2012" name="Nature">
        <title>Algal genomes reveal evolutionary mosaicism and the fate of nucleomorphs.</title>
        <authorList>
            <consortium name="DOE Joint Genome Institute"/>
            <person name="Curtis B.A."/>
            <person name="Tanifuji G."/>
            <person name="Burki F."/>
            <person name="Gruber A."/>
            <person name="Irimia M."/>
            <person name="Maruyama S."/>
            <person name="Arias M.C."/>
            <person name="Ball S.G."/>
            <person name="Gile G.H."/>
            <person name="Hirakawa Y."/>
            <person name="Hopkins J.F."/>
            <person name="Kuo A."/>
            <person name="Rensing S.A."/>
            <person name="Schmutz J."/>
            <person name="Symeonidi A."/>
            <person name="Elias M."/>
            <person name="Eveleigh R.J."/>
            <person name="Herman E.K."/>
            <person name="Klute M.J."/>
            <person name="Nakayama T."/>
            <person name="Obornik M."/>
            <person name="Reyes-Prieto A."/>
            <person name="Armbrust E.V."/>
            <person name="Aves S.J."/>
            <person name="Beiko R.G."/>
            <person name="Coutinho P."/>
            <person name="Dacks J.B."/>
            <person name="Durnford D.G."/>
            <person name="Fast N.M."/>
            <person name="Green B.R."/>
            <person name="Grisdale C.J."/>
            <person name="Hempel F."/>
            <person name="Henrissat B."/>
            <person name="Hoppner M.P."/>
            <person name="Ishida K."/>
            <person name="Kim E."/>
            <person name="Koreny L."/>
            <person name="Kroth P.G."/>
            <person name="Liu Y."/>
            <person name="Malik S.B."/>
            <person name="Maier U.G."/>
            <person name="McRose D."/>
            <person name="Mock T."/>
            <person name="Neilson J.A."/>
            <person name="Onodera N.T."/>
            <person name="Poole A.M."/>
            <person name="Pritham E.J."/>
            <person name="Richards T.A."/>
            <person name="Rocap G."/>
            <person name="Roy S.W."/>
            <person name="Sarai C."/>
            <person name="Schaack S."/>
            <person name="Shirato S."/>
            <person name="Slamovits C.H."/>
            <person name="Spencer D.F."/>
            <person name="Suzuki S."/>
            <person name="Worden A.Z."/>
            <person name="Zauner S."/>
            <person name="Barry K."/>
            <person name="Bell C."/>
            <person name="Bharti A.K."/>
            <person name="Crow J.A."/>
            <person name="Grimwood J."/>
            <person name="Kramer R."/>
            <person name="Lindquist E."/>
            <person name="Lucas S."/>
            <person name="Salamov A."/>
            <person name="McFadden G.I."/>
            <person name="Lane C.E."/>
            <person name="Keeling P.J."/>
            <person name="Gray M.W."/>
            <person name="Grigoriev I.V."/>
            <person name="Archibald J.M."/>
        </authorList>
    </citation>
    <scope>NUCLEOTIDE SEQUENCE</scope>
    <source>
        <strain evidence="9 11">CCMP2712</strain>
    </source>
</reference>
<evidence type="ECO:0000256" key="2">
    <source>
        <dbReference type="ARBA" id="ARBA00023015"/>
    </source>
</evidence>
<dbReference type="PaxDb" id="55529-EKX53202"/>
<accession>L1JXW7</accession>
<dbReference type="Pfam" id="PF02042">
    <property type="entry name" value="RWP-RK"/>
    <property type="match status" value="1"/>
</dbReference>
<dbReference type="InterPro" id="IPR044607">
    <property type="entry name" value="RKD-like"/>
</dbReference>
<protein>
    <recommendedName>
        <fullName evidence="8">RWP-RK domain-containing protein</fullName>
    </recommendedName>
</protein>
<evidence type="ECO:0000259" key="8">
    <source>
        <dbReference type="PROSITE" id="PS51519"/>
    </source>
</evidence>
<dbReference type="EMBL" id="JH992970">
    <property type="protein sequence ID" value="EKX53202.1"/>
    <property type="molecule type" value="Genomic_DNA"/>
</dbReference>
<evidence type="ECO:0000256" key="6">
    <source>
        <dbReference type="ARBA" id="ARBA00023242"/>
    </source>
</evidence>
<evidence type="ECO:0000256" key="5">
    <source>
        <dbReference type="ARBA" id="ARBA00023163"/>
    </source>
</evidence>
<reference evidence="11" key="2">
    <citation type="submission" date="2012-11" db="EMBL/GenBank/DDBJ databases">
        <authorList>
            <person name="Kuo A."/>
            <person name="Curtis B.A."/>
            <person name="Tanifuji G."/>
            <person name="Burki F."/>
            <person name="Gruber A."/>
            <person name="Irimia M."/>
            <person name="Maruyama S."/>
            <person name="Arias M.C."/>
            <person name="Ball S.G."/>
            <person name="Gile G.H."/>
            <person name="Hirakawa Y."/>
            <person name="Hopkins J.F."/>
            <person name="Rensing S.A."/>
            <person name="Schmutz J."/>
            <person name="Symeonidi A."/>
            <person name="Elias M."/>
            <person name="Eveleigh R.J."/>
            <person name="Herman E.K."/>
            <person name="Klute M.J."/>
            <person name="Nakayama T."/>
            <person name="Obornik M."/>
            <person name="Reyes-Prieto A."/>
            <person name="Armbrust E.V."/>
            <person name="Aves S.J."/>
            <person name="Beiko R.G."/>
            <person name="Coutinho P."/>
            <person name="Dacks J.B."/>
            <person name="Durnford D.G."/>
            <person name="Fast N.M."/>
            <person name="Green B.R."/>
            <person name="Grisdale C."/>
            <person name="Hempe F."/>
            <person name="Henrissat B."/>
            <person name="Hoppner M.P."/>
            <person name="Ishida K.-I."/>
            <person name="Kim E."/>
            <person name="Koreny L."/>
            <person name="Kroth P.G."/>
            <person name="Liu Y."/>
            <person name="Malik S.-B."/>
            <person name="Maier U.G."/>
            <person name="McRose D."/>
            <person name="Mock T."/>
            <person name="Neilson J.A."/>
            <person name="Onodera N.T."/>
            <person name="Poole A.M."/>
            <person name="Pritham E.J."/>
            <person name="Richards T.A."/>
            <person name="Rocap G."/>
            <person name="Roy S.W."/>
            <person name="Sarai C."/>
            <person name="Schaack S."/>
            <person name="Shirato S."/>
            <person name="Slamovits C.H."/>
            <person name="Spencer D.F."/>
            <person name="Suzuki S."/>
            <person name="Worden A.Z."/>
            <person name="Zauner S."/>
            <person name="Barry K."/>
            <person name="Bell C."/>
            <person name="Bharti A.K."/>
            <person name="Crow J.A."/>
            <person name="Grimwood J."/>
            <person name="Kramer R."/>
            <person name="Lindquist E."/>
            <person name="Lucas S."/>
            <person name="Salamov A."/>
            <person name="McFadden G.I."/>
            <person name="Lane C.E."/>
            <person name="Keeling P.J."/>
            <person name="Gray M.W."/>
            <person name="Grigoriev I.V."/>
            <person name="Archibald J.M."/>
        </authorList>
    </citation>
    <scope>NUCLEOTIDE SEQUENCE</scope>
    <source>
        <strain evidence="11">CCMP2712</strain>
    </source>
</reference>
<organism evidence="9">
    <name type="scientific">Guillardia theta (strain CCMP2712)</name>
    <name type="common">Cryptophyte</name>
    <dbReference type="NCBI Taxonomy" id="905079"/>
    <lineage>
        <taxon>Eukaryota</taxon>
        <taxon>Cryptophyceae</taxon>
        <taxon>Pyrenomonadales</taxon>
        <taxon>Geminigeraceae</taxon>
        <taxon>Guillardia</taxon>
    </lineage>
</organism>
<proteinExistence type="predicted"/>
<feature type="region of interest" description="Disordered" evidence="7">
    <location>
        <begin position="113"/>
        <end position="160"/>
    </location>
</feature>
<dbReference type="GO" id="GO:0003700">
    <property type="term" value="F:DNA-binding transcription factor activity"/>
    <property type="evidence" value="ECO:0007669"/>
    <property type="project" value="InterPro"/>
</dbReference>
<evidence type="ECO:0000313" key="11">
    <source>
        <dbReference type="Proteomes" id="UP000011087"/>
    </source>
</evidence>
<reference evidence="10" key="3">
    <citation type="submission" date="2015-06" db="UniProtKB">
        <authorList>
            <consortium name="EnsemblProtists"/>
        </authorList>
    </citation>
    <scope>IDENTIFICATION</scope>
</reference>
<sequence length="186" mass="20420">MPATQSTFIPFSMHTTEIDDSDTCSSCSSPSARPPCSPTDLIPDKVAVVLPRKKRGQPKVRGMRVSLSKEDIQKLFHLRQVEAAKLLGLSLTALKSVCRKVGVLRWPYSRDRQQSTTSGLGSSASSGWAGGNSDASTEDASGGEEGGEWVHEWDGDCDQEEDRRPLDARWIAWYISATEESDVSMW</sequence>
<keyword evidence="3" id="KW-0175">Coiled coil</keyword>
<keyword evidence="5" id="KW-0804">Transcription</keyword>